<dbReference type="AlphaFoldDB" id="A0A178JHF1"/>
<evidence type="ECO:0000313" key="2">
    <source>
        <dbReference type="EMBL" id="MDC5741152.1"/>
    </source>
</evidence>
<keyword evidence="5" id="KW-1185">Reference proteome</keyword>
<dbReference type="Proteomes" id="UP001150001">
    <property type="component" value="Unassembled WGS sequence"/>
</dbReference>
<dbReference type="RefSeq" id="WP_069667199.1">
    <property type="nucleotide sequence ID" value="NZ_JAPFIM010000014.1"/>
</dbReference>
<evidence type="ECO:0000313" key="3">
    <source>
        <dbReference type="EMBL" id="OAN01381.1"/>
    </source>
</evidence>
<feature type="signal peptide" evidence="1">
    <location>
        <begin position="1"/>
        <end position="27"/>
    </location>
</feature>
<dbReference type="SUPFAM" id="SSF56935">
    <property type="entry name" value="Porins"/>
    <property type="match status" value="1"/>
</dbReference>
<dbReference type="GeneID" id="78075989"/>
<organism evidence="3 4">
    <name type="scientific">Vibrio europaeus</name>
    <dbReference type="NCBI Taxonomy" id="300876"/>
    <lineage>
        <taxon>Bacteria</taxon>
        <taxon>Pseudomonadati</taxon>
        <taxon>Pseudomonadota</taxon>
        <taxon>Gammaproteobacteria</taxon>
        <taxon>Vibrionales</taxon>
        <taxon>Vibrionaceae</taxon>
        <taxon>Vibrio</taxon>
        <taxon>Vibrio oreintalis group</taxon>
    </lineage>
</organism>
<dbReference type="OrthoDB" id="197869at2"/>
<dbReference type="EMBL" id="LUAX01000001">
    <property type="protein sequence ID" value="OAN01381.1"/>
    <property type="molecule type" value="Genomic_DNA"/>
</dbReference>
<evidence type="ECO:0000256" key="1">
    <source>
        <dbReference type="SAM" id="SignalP"/>
    </source>
</evidence>
<keyword evidence="1" id="KW-0732">Signal</keyword>
<accession>A0A178JHF1</accession>
<dbReference type="EMBL" id="JAPFIT010000017">
    <property type="protein sequence ID" value="MDC5741152.1"/>
    <property type="molecule type" value="Genomic_DNA"/>
</dbReference>
<feature type="chain" id="PRO_5044550808" description="Porin domain-containing protein" evidence="1">
    <location>
        <begin position="28"/>
        <end position="424"/>
    </location>
</feature>
<evidence type="ECO:0008006" key="6">
    <source>
        <dbReference type="Google" id="ProtNLM"/>
    </source>
</evidence>
<proteinExistence type="predicted"/>
<reference evidence="3 4" key="1">
    <citation type="submission" date="2016-03" db="EMBL/GenBank/DDBJ databases">
        <title>Draft genome sequence of the Vibrio tubiashii subs. europaeus.</title>
        <authorList>
            <person name="Spinard E."/>
            <person name="Dubert J."/>
            <person name="Nelson D.R."/>
            <person name="Barja J.L."/>
        </authorList>
    </citation>
    <scope>NUCLEOTIDE SEQUENCE [LARGE SCALE GENOMIC DNA]</scope>
    <source>
        <strain evidence="4">PP-638</strain>
        <strain evidence="3">PP2-638</strain>
    </source>
</reference>
<gene>
    <name evidence="3" type="ORF">AZ468_09810</name>
    <name evidence="2" type="ORF">OPW20_13820</name>
</gene>
<protein>
    <recommendedName>
        <fullName evidence="6">Porin domain-containing protein</fullName>
    </recommendedName>
</protein>
<evidence type="ECO:0000313" key="5">
    <source>
        <dbReference type="Proteomes" id="UP001150001"/>
    </source>
</evidence>
<name>A0A178JHF1_9VIBR</name>
<evidence type="ECO:0000313" key="4">
    <source>
        <dbReference type="Proteomes" id="UP000094761"/>
    </source>
</evidence>
<dbReference type="Proteomes" id="UP000094761">
    <property type="component" value="Unassembled WGS sequence"/>
</dbReference>
<reference evidence="2" key="2">
    <citation type="submission" date="2022-11" db="EMBL/GenBank/DDBJ databases">
        <title>Role of the vibriolysin VemA secreted by the emergent pathogen Vibrio europaeus in the colonization of Manila clam mucus.</title>
        <authorList>
            <person name="Martinez C."/>
            <person name="Rodriguez S."/>
            <person name="Vences A."/>
            <person name="Barja J.L."/>
            <person name="Toranzo A.E."/>
            <person name="Dubert J."/>
        </authorList>
    </citation>
    <scope>NUCLEOTIDE SEQUENCE</scope>
    <source>
        <strain evidence="2">3454</strain>
    </source>
</reference>
<sequence length="424" mass="47538">MHIPPLSLYAKVIVCTALSVISHSAAAVEWQVSGFGTLGYAYESEDNLAYRRDITHPADISDNGSFVADSNFGLQLDANFNRQWSVTTQWLIDKSVENDLNEVTELAFIRYVPNEHWGFRVGRIGVSAYSAADSRDIDFAHLWVRPPQELYGGIVFNSLDGVGLSYFSNNSEFNWSIKLEYGRNEQMGEVPQTIEAYTAELEDVLSASFEVEQGHWAWQLSYAHVNSLSVIQGATIQTLQSQLGQFAALNIPMISQEAATANELMGLDGEEIDYYQMALHYFDGLWTIKTELFHIQAKKESIPQGYGGYALLGYNINSLTPYAIYSRFDPEHTYFSTQSDWSAVNPSFALLQSGAEAGINSVRIDQQTYSFGVRWDITPQIALKAQFDYVDIEDFGYGLWASDTAIISSGRDVQVYTLNLNFVF</sequence>
<comment type="caution">
    <text evidence="3">The sequence shown here is derived from an EMBL/GenBank/DDBJ whole genome shotgun (WGS) entry which is preliminary data.</text>
</comment>